<evidence type="ECO:0000313" key="3">
    <source>
        <dbReference type="Proteomes" id="UP000008672"/>
    </source>
</evidence>
<evidence type="ECO:0000313" key="2">
    <source>
        <dbReference type="Ensembl" id="ENSLACP00000008188.1"/>
    </source>
</evidence>
<feature type="region of interest" description="Disordered" evidence="1">
    <location>
        <begin position="1"/>
        <end position="49"/>
    </location>
</feature>
<name>H3AEW7_LATCH</name>
<reference evidence="2" key="3">
    <citation type="submission" date="2025-09" db="UniProtKB">
        <authorList>
            <consortium name="Ensembl"/>
        </authorList>
    </citation>
    <scope>IDENTIFICATION</scope>
</reference>
<dbReference type="EMBL" id="AFYH01161128">
    <property type="status" value="NOT_ANNOTATED_CDS"/>
    <property type="molecule type" value="Genomic_DNA"/>
</dbReference>
<reference evidence="3" key="1">
    <citation type="submission" date="2011-08" db="EMBL/GenBank/DDBJ databases">
        <title>The draft genome of Latimeria chalumnae.</title>
        <authorList>
            <person name="Di Palma F."/>
            <person name="Alfoldi J."/>
            <person name="Johnson J."/>
            <person name="Berlin A."/>
            <person name="Gnerre S."/>
            <person name="Jaffe D."/>
            <person name="MacCallum I."/>
            <person name="Young S."/>
            <person name="Walker B.J."/>
            <person name="Lander E."/>
            <person name="Lindblad-Toh K."/>
        </authorList>
    </citation>
    <scope>NUCLEOTIDE SEQUENCE [LARGE SCALE GENOMIC DNA]</scope>
    <source>
        <strain evidence="3">Wild caught</strain>
    </source>
</reference>
<dbReference type="InParanoid" id="H3AEW7"/>
<dbReference type="HOGENOM" id="CLU_3146974_0_0_1"/>
<protein>
    <submittedName>
        <fullName evidence="2">Uncharacterized protein</fullName>
    </submittedName>
</protein>
<evidence type="ECO:0000256" key="1">
    <source>
        <dbReference type="SAM" id="MobiDB-lite"/>
    </source>
</evidence>
<dbReference type="Bgee" id="ENSLACG00000007250">
    <property type="expression patterns" value="Expressed in post-anal tail muscle and 6 other cell types or tissues"/>
</dbReference>
<reference evidence="2" key="2">
    <citation type="submission" date="2025-08" db="UniProtKB">
        <authorList>
            <consortium name="Ensembl"/>
        </authorList>
    </citation>
    <scope>IDENTIFICATION</scope>
</reference>
<dbReference type="AlphaFoldDB" id="H3AEW7"/>
<proteinExistence type="predicted"/>
<accession>H3AEW7</accession>
<sequence>FLFPAVTTPKSLPLSLSHTHTHTHTLPSSTRTAAAPGQKQYFQQEPART</sequence>
<feature type="compositionally biased region" description="Low complexity" evidence="1">
    <location>
        <begin position="7"/>
        <end position="30"/>
    </location>
</feature>
<dbReference type="Ensembl" id="ENSLACT00000008254.1">
    <property type="protein sequence ID" value="ENSLACP00000008188.1"/>
    <property type="gene ID" value="ENSLACG00000007250.1"/>
</dbReference>
<keyword evidence="3" id="KW-1185">Reference proteome</keyword>
<dbReference type="Proteomes" id="UP000008672">
    <property type="component" value="Unassembled WGS sequence"/>
</dbReference>
<organism evidence="2 3">
    <name type="scientific">Latimeria chalumnae</name>
    <name type="common">Coelacanth</name>
    <dbReference type="NCBI Taxonomy" id="7897"/>
    <lineage>
        <taxon>Eukaryota</taxon>
        <taxon>Metazoa</taxon>
        <taxon>Chordata</taxon>
        <taxon>Craniata</taxon>
        <taxon>Vertebrata</taxon>
        <taxon>Euteleostomi</taxon>
        <taxon>Coelacanthiformes</taxon>
        <taxon>Coelacanthidae</taxon>
        <taxon>Latimeria</taxon>
    </lineage>
</organism>